<dbReference type="Pfam" id="PF12889">
    <property type="entry name" value="DUF3829"/>
    <property type="match status" value="1"/>
</dbReference>
<protein>
    <recommendedName>
        <fullName evidence="5">DUF3829 domain-containing protein</fullName>
    </recommendedName>
</protein>
<sequence>MKRNLLSSVIIAALMSTSLVACDDKKEDKPATQATEQAAEKTESPASSAPEVDSNTVLNQKLNVYIECYNTLQTAINRNVHGYADKLADFRTGPTGQEPNLSLMGPVYPAFISDCRNDIKRVAQLKPNFEPLDSAALAFSDAAPALATTINDMNKYYDQQDYKDDDFAGAKEFHKKFISQYDAFDPIAKNYIENINIMSRERSVNDIKATEQKEGKSIKYYTLLTILEAETINDGVYGDDFDVASVSKQLADFGDHIKQLSEKVNADIDKHRSFPGYISELEKFQAAVKKRLRRVRDKVAYDEHDTYMINNGNGRLVEGTHAAVVDAYNDLIDTYNSYHLEREF</sequence>
<dbReference type="RefSeq" id="WP_231825856.1">
    <property type="nucleotide sequence ID" value="NZ_CP087880.1"/>
</dbReference>
<keyword evidence="4" id="KW-1185">Reference proteome</keyword>
<evidence type="ECO:0000256" key="2">
    <source>
        <dbReference type="SAM" id="SignalP"/>
    </source>
</evidence>
<feature type="signal peptide" evidence="2">
    <location>
        <begin position="1"/>
        <end position="21"/>
    </location>
</feature>
<dbReference type="InterPro" id="IPR024291">
    <property type="entry name" value="DUF3829"/>
</dbReference>
<evidence type="ECO:0000313" key="4">
    <source>
        <dbReference type="Proteomes" id="UP001199659"/>
    </source>
</evidence>
<evidence type="ECO:0008006" key="5">
    <source>
        <dbReference type="Google" id="ProtNLM"/>
    </source>
</evidence>
<organism evidence="3 4">
    <name type="scientific">Pseudocitrobacter corydidari</name>
    <dbReference type="NCBI Taxonomy" id="2891570"/>
    <lineage>
        <taxon>Bacteria</taxon>
        <taxon>Pseudomonadati</taxon>
        <taxon>Pseudomonadota</taxon>
        <taxon>Gammaproteobacteria</taxon>
        <taxon>Enterobacterales</taxon>
        <taxon>Enterobacteriaceae</taxon>
        <taxon>Pseudocitrobacter</taxon>
    </lineage>
</organism>
<evidence type="ECO:0000256" key="1">
    <source>
        <dbReference type="SAM" id="MobiDB-lite"/>
    </source>
</evidence>
<dbReference type="EMBL" id="CP087880">
    <property type="protein sequence ID" value="UGS42870.1"/>
    <property type="molecule type" value="Genomic_DNA"/>
</dbReference>
<feature type="region of interest" description="Disordered" evidence="1">
    <location>
        <begin position="26"/>
        <end position="54"/>
    </location>
</feature>
<dbReference type="Proteomes" id="UP001199659">
    <property type="component" value="Chromosome"/>
</dbReference>
<proteinExistence type="predicted"/>
<name>A0ABY3S8U5_9ENTR</name>
<evidence type="ECO:0000313" key="3">
    <source>
        <dbReference type="EMBL" id="UGS42870.1"/>
    </source>
</evidence>
<feature type="chain" id="PRO_5046092974" description="DUF3829 domain-containing protein" evidence="2">
    <location>
        <begin position="22"/>
        <end position="344"/>
    </location>
</feature>
<accession>A0ABY3S8U5</accession>
<gene>
    <name evidence="3" type="ORF">G163CM_36330</name>
</gene>
<keyword evidence="2" id="KW-0732">Signal</keyword>
<reference evidence="3 4" key="1">
    <citation type="journal article" date="2022" name="Int. J. Syst. Evol. Microbiol.">
        <title>Pseudocitrobacter corydidari sp. nov., isolated from the Asian emerald cockroach Corydidarum magnifica.</title>
        <authorList>
            <person name="Guzman J."/>
            <person name="Poehlein A."/>
            <person name="Glaeser S.P."/>
            <person name="Schwengers O."/>
            <person name="Blom J."/>
            <person name="Hollensteiner J."/>
            <person name="Kampfer P."/>
            <person name="Vilcinskas A."/>
        </authorList>
    </citation>
    <scope>NUCLEOTIDE SEQUENCE [LARGE SCALE GENOMIC DNA]</scope>
    <source>
        <strain evidence="3">G163CM</strain>
    </source>
</reference>
<dbReference type="PROSITE" id="PS51257">
    <property type="entry name" value="PROKAR_LIPOPROTEIN"/>
    <property type="match status" value="1"/>
</dbReference>